<reference evidence="7 8" key="1">
    <citation type="submission" date="2018-07" db="EMBL/GenBank/DDBJ databases">
        <title>Parabacteroides acidifaciens nov. sp., isolated from human feces.</title>
        <authorList>
            <person name="Wang Y.J."/>
        </authorList>
    </citation>
    <scope>NUCLEOTIDE SEQUENCE [LARGE SCALE GENOMIC DNA]</scope>
    <source>
        <strain evidence="7 8">426-9</strain>
    </source>
</reference>
<proteinExistence type="predicted"/>
<sequence>MQDVIKPIDHALLKAELTKEKKLRRTNKSNNEIYIVTAHDSPNVMQEIGRLREIAFRYYGGGTGCPVDIDEYDTMEDAYRQLIVWSPEDEQILGGYRFLCGSDVKFDETGKPILATSHLFNFSEKFNKEYLPYTVELGRSFVTLEYQSTRSGSAKGLFVLDNLWDGLGALSVVDPSLQYYFGKVTMYNTYNSEARNMILYFLNMHFPDPEKLITPVYPLETGTDLEKMQELFKYDNFRDNYKVLNQEVRKFGINVPPLVNAYMSLSPKMRVFGTAINHEFGEVEETGILIAIDEILEEKKKRHIETYLNEEGQSADLIRKTDI</sequence>
<keyword evidence="5" id="KW-0012">Acyltransferase</keyword>
<organism evidence="7 8">
    <name type="scientific">Parabacteroides acidifaciens</name>
    <dbReference type="NCBI Taxonomy" id="2290935"/>
    <lineage>
        <taxon>Bacteria</taxon>
        <taxon>Pseudomonadati</taxon>
        <taxon>Bacteroidota</taxon>
        <taxon>Bacteroidia</taxon>
        <taxon>Bacteroidales</taxon>
        <taxon>Tannerellaceae</taxon>
        <taxon>Parabacteroides</taxon>
    </lineage>
</organism>
<name>A0A3D8HBG0_9BACT</name>
<evidence type="ECO:0000256" key="1">
    <source>
        <dbReference type="ARBA" id="ARBA00005189"/>
    </source>
</evidence>
<dbReference type="Proteomes" id="UP000629596">
    <property type="component" value="Unassembled WGS sequence"/>
</dbReference>
<evidence type="ECO:0000256" key="2">
    <source>
        <dbReference type="ARBA" id="ARBA00022516"/>
    </source>
</evidence>
<dbReference type="RefSeq" id="WP_115500763.1">
    <property type="nucleotide sequence ID" value="NZ_JACRTI010000052.1"/>
</dbReference>
<dbReference type="InterPro" id="IPR016181">
    <property type="entry name" value="Acyl_CoA_acyltransferase"/>
</dbReference>
<accession>A0A3D8HBG0</accession>
<dbReference type="PANTHER" id="PTHR37323">
    <property type="entry name" value="GCN5-RELATED N-ACETYLTRANSFERASE"/>
    <property type="match status" value="1"/>
</dbReference>
<evidence type="ECO:0000256" key="4">
    <source>
        <dbReference type="ARBA" id="ARBA00023098"/>
    </source>
</evidence>
<dbReference type="GO" id="GO:0006629">
    <property type="term" value="P:lipid metabolic process"/>
    <property type="evidence" value="ECO:0007669"/>
    <property type="project" value="UniProtKB-KW"/>
</dbReference>
<keyword evidence="3 7" id="KW-0808">Transferase</keyword>
<evidence type="ECO:0000313" key="6">
    <source>
        <dbReference type="EMBL" id="MBC8603270.1"/>
    </source>
</evidence>
<comment type="pathway">
    <text evidence="1">Lipid metabolism.</text>
</comment>
<dbReference type="AlphaFoldDB" id="A0A3D8HBG0"/>
<dbReference type="EMBL" id="JACRTI010000052">
    <property type="protein sequence ID" value="MBC8603270.1"/>
    <property type="molecule type" value="Genomic_DNA"/>
</dbReference>
<dbReference type="EMBL" id="QREV01000052">
    <property type="protein sequence ID" value="RDU47982.1"/>
    <property type="molecule type" value="Genomic_DNA"/>
</dbReference>
<dbReference type="SUPFAM" id="SSF55729">
    <property type="entry name" value="Acyl-CoA N-acyltransferases (Nat)"/>
    <property type="match status" value="1"/>
</dbReference>
<dbReference type="PANTHER" id="PTHR37323:SF1">
    <property type="entry name" value="L-ORNITHINE N(ALPHA)-ACYLTRANSFERASE"/>
    <property type="match status" value="1"/>
</dbReference>
<evidence type="ECO:0000256" key="5">
    <source>
        <dbReference type="ARBA" id="ARBA00023315"/>
    </source>
</evidence>
<evidence type="ECO:0000313" key="9">
    <source>
        <dbReference type="Proteomes" id="UP000629596"/>
    </source>
</evidence>
<evidence type="ECO:0000313" key="8">
    <source>
        <dbReference type="Proteomes" id="UP000256321"/>
    </source>
</evidence>
<evidence type="ECO:0000256" key="3">
    <source>
        <dbReference type="ARBA" id="ARBA00022679"/>
    </source>
</evidence>
<protein>
    <submittedName>
        <fullName evidence="7">GNAT family N-acetyltransferase</fullName>
    </submittedName>
</protein>
<reference evidence="6 9" key="2">
    <citation type="submission" date="2020-08" db="EMBL/GenBank/DDBJ databases">
        <title>Genome public.</title>
        <authorList>
            <person name="Liu C."/>
            <person name="Sun Q."/>
        </authorList>
    </citation>
    <scope>NUCLEOTIDE SEQUENCE [LARGE SCALE GENOMIC DNA]</scope>
    <source>
        <strain evidence="6 9">426_9</strain>
    </source>
</reference>
<dbReference type="GO" id="GO:0016746">
    <property type="term" value="F:acyltransferase activity"/>
    <property type="evidence" value="ECO:0007669"/>
    <property type="project" value="UniProtKB-KW"/>
</dbReference>
<keyword evidence="2" id="KW-0444">Lipid biosynthesis</keyword>
<dbReference type="Pfam" id="PF13444">
    <property type="entry name" value="Acetyltransf_5"/>
    <property type="match status" value="1"/>
</dbReference>
<keyword evidence="4" id="KW-0443">Lipid metabolism</keyword>
<evidence type="ECO:0000313" key="7">
    <source>
        <dbReference type="EMBL" id="RDU47982.1"/>
    </source>
</evidence>
<dbReference type="Proteomes" id="UP000256321">
    <property type="component" value="Unassembled WGS sequence"/>
</dbReference>
<gene>
    <name evidence="7" type="ORF">DWU89_16675</name>
    <name evidence="6" type="ORF">H8784_16275</name>
</gene>
<dbReference type="InterPro" id="IPR052351">
    <property type="entry name" value="Ornithine_N-alpha-AT"/>
</dbReference>
<comment type="caution">
    <text evidence="7">The sequence shown here is derived from an EMBL/GenBank/DDBJ whole genome shotgun (WGS) entry which is preliminary data.</text>
</comment>
<keyword evidence="9" id="KW-1185">Reference proteome</keyword>